<dbReference type="Proteomes" id="UP001234989">
    <property type="component" value="Chromosome 1"/>
</dbReference>
<keyword evidence="2" id="KW-1185">Reference proteome</keyword>
<protein>
    <submittedName>
        <fullName evidence="1">Uncharacterized protein</fullName>
    </submittedName>
</protein>
<evidence type="ECO:0000313" key="2">
    <source>
        <dbReference type="Proteomes" id="UP001234989"/>
    </source>
</evidence>
<reference evidence="1" key="1">
    <citation type="submission" date="2023-08" db="EMBL/GenBank/DDBJ databases">
        <title>A de novo genome assembly of Solanum verrucosum Schlechtendal, a Mexican diploid species geographically isolated from the other diploid A-genome species in potato relatives.</title>
        <authorList>
            <person name="Hosaka K."/>
        </authorList>
    </citation>
    <scope>NUCLEOTIDE SEQUENCE</scope>
    <source>
        <tissue evidence="1">Young leaves</tissue>
    </source>
</reference>
<sequence>MRLWKRFGLLEKD</sequence>
<gene>
    <name evidence="1" type="ORF">MTR67_000514</name>
</gene>
<proteinExistence type="predicted"/>
<accession>A0AAF0PSF3</accession>
<name>A0AAF0PSF3_SOLVR</name>
<organism evidence="1 2">
    <name type="scientific">Solanum verrucosum</name>
    <dbReference type="NCBI Taxonomy" id="315347"/>
    <lineage>
        <taxon>Eukaryota</taxon>
        <taxon>Viridiplantae</taxon>
        <taxon>Streptophyta</taxon>
        <taxon>Embryophyta</taxon>
        <taxon>Tracheophyta</taxon>
        <taxon>Spermatophyta</taxon>
        <taxon>Magnoliopsida</taxon>
        <taxon>eudicotyledons</taxon>
        <taxon>Gunneridae</taxon>
        <taxon>Pentapetalae</taxon>
        <taxon>asterids</taxon>
        <taxon>lamiids</taxon>
        <taxon>Solanales</taxon>
        <taxon>Solanaceae</taxon>
        <taxon>Solanoideae</taxon>
        <taxon>Solaneae</taxon>
        <taxon>Solanum</taxon>
    </lineage>
</organism>
<evidence type="ECO:0000313" key="1">
    <source>
        <dbReference type="EMBL" id="WMV07129.1"/>
    </source>
</evidence>
<dbReference type="EMBL" id="CP133612">
    <property type="protein sequence ID" value="WMV07129.1"/>
    <property type="molecule type" value="Genomic_DNA"/>
</dbReference>